<reference evidence="2" key="1">
    <citation type="submission" date="2023-03" db="EMBL/GenBank/DDBJ databases">
        <title>Massive genome expansion in bonnet fungi (Mycena s.s.) driven by repeated elements and novel gene families across ecological guilds.</title>
        <authorList>
            <consortium name="Lawrence Berkeley National Laboratory"/>
            <person name="Harder C.B."/>
            <person name="Miyauchi S."/>
            <person name="Viragh M."/>
            <person name="Kuo A."/>
            <person name="Thoen E."/>
            <person name="Andreopoulos B."/>
            <person name="Lu D."/>
            <person name="Skrede I."/>
            <person name="Drula E."/>
            <person name="Henrissat B."/>
            <person name="Morin E."/>
            <person name="Kohler A."/>
            <person name="Barry K."/>
            <person name="LaButti K."/>
            <person name="Morin E."/>
            <person name="Salamov A."/>
            <person name="Lipzen A."/>
            <person name="Mereny Z."/>
            <person name="Hegedus B."/>
            <person name="Baldrian P."/>
            <person name="Stursova M."/>
            <person name="Weitz H."/>
            <person name="Taylor A."/>
            <person name="Grigoriev I.V."/>
            <person name="Nagy L.G."/>
            <person name="Martin F."/>
            <person name="Kauserud H."/>
        </authorList>
    </citation>
    <scope>NUCLEOTIDE SEQUENCE</scope>
    <source>
        <strain evidence="2">CBHHK182m</strain>
    </source>
</reference>
<evidence type="ECO:0000259" key="1">
    <source>
        <dbReference type="SMART" id="SM00382"/>
    </source>
</evidence>
<proteinExistence type="predicted"/>
<accession>A0AAD7IJH2</accession>
<keyword evidence="2" id="KW-0378">Hydrolase</keyword>
<name>A0AAD7IJH2_9AGAR</name>
<dbReference type="Proteomes" id="UP001215598">
    <property type="component" value="Unassembled WGS sequence"/>
</dbReference>
<keyword evidence="3" id="KW-1185">Reference proteome</keyword>
<evidence type="ECO:0000313" key="3">
    <source>
        <dbReference type="Proteomes" id="UP001215598"/>
    </source>
</evidence>
<sequence length="209" mass="23167">MHKVYSSSYASSNSISMLPAEPKIFHGRDAEVTHILQLFRQESPRIAILGAGGMGKTSLSKAVLHHHEIATKYHANRFFIACDGSINKVELASVIGAHLGLKPGKDLTKAVLRNLASAPPTLLILDNIETLWDPVESRKETEEFLSLLTDIPTLALLITMRGAERPSKVQWTRPFLLPLQPLPREAAQKMFLDIADDNHSMEEVNQVLT</sequence>
<dbReference type="PANTHER" id="PTHR47691:SF3">
    <property type="entry name" value="HTH-TYPE TRANSCRIPTIONAL REGULATOR RV0890C-RELATED"/>
    <property type="match status" value="1"/>
</dbReference>
<dbReference type="EMBL" id="JARKIB010000093">
    <property type="protein sequence ID" value="KAJ7742807.1"/>
    <property type="molecule type" value="Genomic_DNA"/>
</dbReference>
<dbReference type="AlphaFoldDB" id="A0AAD7IJH2"/>
<dbReference type="SMART" id="SM00382">
    <property type="entry name" value="AAA"/>
    <property type="match status" value="1"/>
</dbReference>
<dbReference type="InterPro" id="IPR003593">
    <property type="entry name" value="AAA+_ATPase"/>
</dbReference>
<dbReference type="Pfam" id="PF20703">
    <property type="entry name" value="nSTAND1"/>
    <property type="match status" value="1"/>
</dbReference>
<evidence type="ECO:0000313" key="2">
    <source>
        <dbReference type="EMBL" id="KAJ7742807.1"/>
    </source>
</evidence>
<organism evidence="2 3">
    <name type="scientific">Mycena metata</name>
    <dbReference type="NCBI Taxonomy" id="1033252"/>
    <lineage>
        <taxon>Eukaryota</taxon>
        <taxon>Fungi</taxon>
        <taxon>Dikarya</taxon>
        <taxon>Basidiomycota</taxon>
        <taxon>Agaricomycotina</taxon>
        <taxon>Agaricomycetes</taxon>
        <taxon>Agaricomycetidae</taxon>
        <taxon>Agaricales</taxon>
        <taxon>Marasmiineae</taxon>
        <taxon>Mycenaceae</taxon>
        <taxon>Mycena</taxon>
    </lineage>
</organism>
<dbReference type="InterPro" id="IPR027417">
    <property type="entry name" value="P-loop_NTPase"/>
</dbReference>
<dbReference type="SUPFAM" id="SSF52540">
    <property type="entry name" value="P-loop containing nucleoside triphosphate hydrolases"/>
    <property type="match status" value="1"/>
</dbReference>
<feature type="domain" description="AAA+ ATPase" evidence="1">
    <location>
        <begin position="42"/>
        <end position="196"/>
    </location>
</feature>
<dbReference type="InterPro" id="IPR049052">
    <property type="entry name" value="nSTAND1"/>
</dbReference>
<protein>
    <submittedName>
        <fullName evidence="2">P-loop containing nucleoside triphosphate hydrolase protein</fullName>
    </submittedName>
</protein>
<dbReference type="Gene3D" id="3.40.50.300">
    <property type="entry name" value="P-loop containing nucleotide triphosphate hydrolases"/>
    <property type="match status" value="1"/>
</dbReference>
<gene>
    <name evidence="2" type="ORF">B0H16DRAFT_1018365</name>
</gene>
<dbReference type="PANTHER" id="PTHR47691">
    <property type="entry name" value="REGULATOR-RELATED"/>
    <property type="match status" value="1"/>
</dbReference>
<comment type="caution">
    <text evidence="2">The sequence shown here is derived from an EMBL/GenBank/DDBJ whole genome shotgun (WGS) entry which is preliminary data.</text>
</comment>
<dbReference type="GO" id="GO:0016787">
    <property type="term" value="F:hydrolase activity"/>
    <property type="evidence" value="ECO:0007669"/>
    <property type="project" value="UniProtKB-KW"/>
</dbReference>